<reference evidence="6" key="1">
    <citation type="submission" date="2017-09" db="EMBL/GenBank/DDBJ databases">
        <title>Depth-based differentiation of microbial function through sediment-hosted aquifers and enrichment of novel symbionts in the deep terrestrial subsurface.</title>
        <authorList>
            <person name="Probst A.J."/>
            <person name="Ladd B."/>
            <person name="Jarett J.K."/>
            <person name="Geller-Mcgrath D.E."/>
            <person name="Sieber C.M.K."/>
            <person name="Emerson J.B."/>
            <person name="Anantharaman K."/>
            <person name="Thomas B.C."/>
            <person name="Malmstrom R."/>
            <person name="Stieglmeier M."/>
            <person name="Klingl A."/>
            <person name="Woyke T."/>
            <person name="Ryan C.M."/>
            <person name="Banfield J.F."/>
        </authorList>
    </citation>
    <scope>NUCLEOTIDE SEQUENCE [LARGE SCALE GENOMIC DNA]</scope>
</reference>
<evidence type="ECO:0000256" key="2">
    <source>
        <dbReference type="ARBA" id="ARBA00022917"/>
    </source>
</evidence>
<proteinExistence type="inferred from homology"/>
<dbReference type="Gene3D" id="1.10.132.20">
    <property type="entry name" value="Ribosome-recycling factor"/>
    <property type="match status" value="1"/>
</dbReference>
<dbReference type="Proteomes" id="UP000229615">
    <property type="component" value="Unassembled WGS sequence"/>
</dbReference>
<accession>A0A2H0UQD6</accession>
<name>A0A2H0UQD6_9BACT</name>
<comment type="caution">
    <text evidence="5">The sequence shown here is derived from an EMBL/GenBank/DDBJ whole genome shotgun (WGS) entry which is preliminary data.</text>
</comment>
<organism evidence="5 6">
    <name type="scientific">Candidatus Harrisonbacteria bacterium CG10_big_fil_rev_8_21_14_0_10_44_23</name>
    <dbReference type="NCBI Taxonomy" id="1974585"/>
    <lineage>
        <taxon>Bacteria</taxon>
        <taxon>Candidatus Harrisoniibacteriota</taxon>
    </lineage>
</organism>
<feature type="domain" description="Ribosome recycling factor" evidence="4">
    <location>
        <begin position="19"/>
        <end position="181"/>
    </location>
</feature>
<dbReference type="Pfam" id="PF01765">
    <property type="entry name" value="RRF"/>
    <property type="match status" value="1"/>
</dbReference>
<dbReference type="InterPro" id="IPR023584">
    <property type="entry name" value="Ribosome_recyc_fac_dom"/>
</dbReference>
<evidence type="ECO:0000259" key="4">
    <source>
        <dbReference type="Pfam" id="PF01765"/>
    </source>
</evidence>
<evidence type="ECO:0000313" key="6">
    <source>
        <dbReference type="Proteomes" id="UP000229615"/>
    </source>
</evidence>
<dbReference type="AlphaFoldDB" id="A0A2H0UQD6"/>
<feature type="coiled-coil region" evidence="3">
    <location>
        <begin position="131"/>
        <end position="176"/>
    </location>
</feature>
<gene>
    <name evidence="5" type="ORF">COU09_01365</name>
</gene>
<protein>
    <submittedName>
        <fullName evidence="5">Ribosome recycling factor</fullName>
    </submittedName>
</protein>
<sequence>MQETIKKFKDEAQVQITNLKKDLSAIRTSRPNPALIEDIEVDVYGQKMTIKQIGSISIVPPRELVITLWDVGNVTQAARGLEDTKKGFNPQVRGNSIHINLPPLSQERRDELGKVAKSSAENIRIQVRSHRDHANKAIDKAEADKAINEDQKFKFREEVQKTVEDANKEIERLVDGKIAELNE</sequence>
<dbReference type="InterPro" id="IPR036191">
    <property type="entry name" value="RRF_sf"/>
</dbReference>
<evidence type="ECO:0000256" key="1">
    <source>
        <dbReference type="ARBA" id="ARBA00005912"/>
    </source>
</evidence>
<dbReference type="PANTHER" id="PTHR20982:SF3">
    <property type="entry name" value="MITOCHONDRIAL RIBOSOME RECYCLING FACTOR PSEUDO 1"/>
    <property type="match status" value="1"/>
</dbReference>
<comment type="similarity">
    <text evidence="1">Belongs to the RRF family.</text>
</comment>
<dbReference type="Gene3D" id="3.30.1360.40">
    <property type="match status" value="1"/>
</dbReference>
<dbReference type="EMBL" id="PFBB01000014">
    <property type="protein sequence ID" value="PIR88614.1"/>
    <property type="molecule type" value="Genomic_DNA"/>
</dbReference>
<keyword evidence="3" id="KW-0175">Coiled coil</keyword>
<keyword evidence="2" id="KW-0648">Protein biosynthesis</keyword>
<evidence type="ECO:0000256" key="3">
    <source>
        <dbReference type="SAM" id="Coils"/>
    </source>
</evidence>
<evidence type="ECO:0000313" key="5">
    <source>
        <dbReference type="EMBL" id="PIR88614.1"/>
    </source>
</evidence>
<dbReference type="PANTHER" id="PTHR20982">
    <property type="entry name" value="RIBOSOME RECYCLING FACTOR"/>
    <property type="match status" value="1"/>
</dbReference>
<dbReference type="SUPFAM" id="SSF55194">
    <property type="entry name" value="Ribosome recycling factor, RRF"/>
    <property type="match status" value="1"/>
</dbReference>
<dbReference type="GO" id="GO:0006412">
    <property type="term" value="P:translation"/>
    <property type="evidence" value="ECO:0007669"/>
    <property type="project" value="UniProtKB-KW"/>
</dbReference>
<dbReference type="GO" id="GO:0043023">
    <property type="term" value="F:ribosomal large subunit binding"/>
    <property type="evidence" value="ECO:0007669"/>
    <property type="project" value="TreeGrafter"/>
</dbReference>
<dbReference type="InterPro" id="IPR002661">
    <property type="entry name" value="Ribosome_recyc_fac"/>
</dbReference>